<dbReference type="EMBL" id="JACHBQ010000001">
    <property type="protein sequence ID" value="MBB5642861.1"/>
    <property type="molecule type" value="Genomic_DNA"/>
</dbReference>
<dbReference type="CDD" id="cd12797">
    <property type="entry name" value="M23_peptidase"/>
    <property type="match status" value="1"/>
</dbReference>
<dbReference type="PANTHER" id="PTHR21666">
    <property type="entry name" value="PEPTIDASE-RELATED"/>
    <property type="match status" value="1"/>
</dbReference>
<feature type="compositionally biased region" description="Pro residues" evidence="3">
    <location>
        <begin position="81"/>
        <end position="97"/>
    </location>
</feature>
<dbReference type="InterPro" id="IPR050570">
    <property type="entry name" value="Cell_wall_metabolism_enzyme"/>
</dbReference>
<dbReference type="PRINTS" id="PR01217">
    <property type="entry name" value="PRICHEXTENSN"/>
</dbReference>
<sequence>MSVLQGGGGGRRRGLLILAASAATAFAVTLGATSGAAVGAGRGDRIVSWGSEQTPSIPPAAPTPTPTAAATATPESLSEPTPEPTPESTSVPPPEPSDGPTATATPPPAPTEPVPTEPVRPEPVPTTAPVPVTEPTPPPAVVPPPAAPQLPEPEGDVIPPQIAPWGAGPTETRTRAALAAQQREAERAYASARSAVDSALAVLDSAQRALDSGQAEQATDLSLAESLRVRAAGAAAQAEASQRLLSGLIRQLAQQRAGGASVDALTNAPGENLLSALGRLDRMQNLTGNVSGIRDRVAEETALAHSLASQEVAAREAAARVPLDQLRSQFESAQAALDEAEVALTDLEALAVGAPARVSSAGAAAAWLATLDTGQLSVQGWALPAAGGLTDVFGPRPVRPMLGVGAFHYATDIGASCDTAVRAATSGIVTAVGAVGGYGNWILIDHGAGVQTGYAHLATGELLVAVGDAVTAGQVIAGVGSTGASTGCHLHFEVRVDGTRVDPQPFLAARGVSLGVAG</sequence>
<keyword evidence="1 4" id="KW-0732">Signal</keyword>
<gene>
    <name evidence="6" type="ORF">BJ997_003409</name>
</gene>
<dbReference type="SUPFAM" id="SSF51261">
    <property type="entry name" value="Duplicated hybrid motif"/>
    <property type="match status" value="1"/>
</dbReference>
<dbReference type="PANTHER" id="PTHR21666:SF289">
    <property type="entry name" value="L-ALA--D-GLU ENDOPEPTIDASE"/>
    <property type="match status" value="1"/>
</dbReference>
<dbReference type="InterPro" id="IPR016047">
    <property type="entry name" value="M23ase_b-sheet_dom"/>
</dbReference>
<dbReference type="AlphaFoldDB" id="A0A7W9E566"/>
<dbReference type="OrthoDB" id="1099523at2"/>
<feature type="coiled-coil region" evidence="2">
    <location>
        <begin position="323"/>
        <end position="350"/>
    </location>
</feature>
<feature type="compositionally biased region" description="Low complexity" evidence="3">
    <location>
        <begin position="66"/>
        <end position="80"/>
    </location>
</feature>
<comment type="caution">
    <text evidence="6">The sequence shown here is derived from an EMBL/GenBank/DDBJ whole genome shotgun (WGS) entry which is preliminary data.</text>
</comment>
<name>A0A7W9E566_9MICO</name>
<feature type="compositionally biased region" description="Pro residues" evidence="3">
    <location>
        <begin position="105"/>
        <end position="151"/>
    </location>
</feature>
<evidence type="ECO:0000256" key="1">
    <source>
        <dbReference type="ARBA" id="ARBA00022729"/>
    </source>
</evidence>
<feature type="compositionally biased region" description="Pro residues" evidence="3">
    <location>
        <begin position="56"/>
        <end position="65"/>
    </location>
</feature>
<feature type="domain" description="M23ase beta-sheet core" evidence="5">
    <location>
        <begin position="407"/>
        <end position="503"/>
    </location>
</feature>
<accession>A0A7W9E566</accession>
<protein>
    <submittedName>
        <fullName evidence="6">Murein DD-endopeptidase MepM/ murein hydrolase activator NlpD</fullName>
    </submittedName>
</protein>
<dbReference type="Pfam" id="PF01551">
    <property type="entry name" value="Peptidase_M23"/>
    <property type="match status" value="1"/>
</dbReference>
<evidence type="ECO:0000256" key="3">
    <source>
        <dbReference type="SAM" id="MobiDB-lite"/>
    </source>
</evidence>
<feature type="signal peptide" evidence="4">
    <location>
        <begin position="1"/>
        <end position="27"/>
    </location>
</feature>
<organism evidence="6 7">
    <name type="scientific">Cryobacterium roopkundense</name>
    <dbReference type="NCBI Taxonomy" id="1001240"/>
    <lineage>
        <taxon>Bacteria</taxon>
        <taxon>Bacillati</taxon>
        <taxon>Actinomycetota</taxon>
        <taxon>Actinomycetes</taxon>
        <taxon>Micrococcales</taxon>
        <taxon>Microbacteriaceae</taxon>
        <taxon>Cryobacterium</taxon>
    </lineage>
</organism>
<dbReference type="GO" id="GO:0004222">
    <property type="term" value="F:metalloendopeptidase activity"/>
    <property type="evidence" value="ECO:0007669"/>
    <property type="project" value="TreeGrafter"/>
</dbReference>
<evidence type="ECO:0000259" key="5">
    <source>
        <dbReference type="Pfam" id="PF01551"/>
    </source>
</evidence>
<dbReference type="Proteomes" id="UP000561726">
    <property type="component" value="Unassembled WGS sequence"/>
</dbReference>
<dbReference type="InterPro" id="IPR011055">
    <property type="entry name" value="Dup_hybrid_motif"/>
</dbReference>
<reference evidence="6 7" key="1">
    <citation type="submission" date="2020-08" db="EMBL/GenBank/DDBJ databases">
        <title>Sequencing the genomes of 1000 actinobacteria strains.</title>
        <authorList>
            <person name="Klenk H.-P."/>
        </authorList>
    </citation>
    <scope>NUCLEOTIDE SEQUENCE [LARGE SCALE GENOMIC DNA]</scope>
    <source>
        <strain evidence="6 7">DSM 21065</strain>
    </source>
</reference>
<feature type="region of interest" description="Disordered" evidence="3">
    <location>
        <begin position="47"/>
        <end position="157"/>
    </location>
</feature>
<evidence type="ECO:0000313" key="6">
    <source>
        <dbReference type="EMBL" id="MBB5642861.1"/>
    </source>
</evidence>
<feature type="chain" id="PRO_5038722625" evidence="4">
    <location>
        <begin position="28"/>
        <end position="518"/>
    </location>
</feature>
<dbReference type="RefSeq" id="WP_152602346.1">
    <property type="nucleotide sequence ID" value="NZ_JACHBQ010000001.1"/>
</dbReference>
<evidence type="ECO:0000256" key="4">
    <source>
        <dbReference type="SAM" id="SignalP"/>
    </source>
</evidence>
<keyword evidence="2" id="KW-0175">Coiled coil</keyword>
<evidence type="ECO:0000256" key="2">
    <source>
        <dbReference type="SAM" id="Coils"/>
    </source>
</evidence>
<dbReference type="Gene3D" id="2.70.70.10">
    <property type="entry name" value="Glucose Permease (Domain IIA)"/>
    <property type="match status" value="1"/>
</dbReference>
<proteinExistence type="predicted"/>
<keyword evidence="6" id="KW-0378">Hydrolase</keyword>
<evidence type="ECO:0000313" key="7">
    <source>
        <dbReference type="Proteomes" id="UP000561726"/>
    </source>
</evidence>